<evidence type="ECO:0000256" key="1">
    <source>
        <dbReference type="ARBA" id="ARBA00004651"/>
    </source>
</evidence>
<feature type="transmembrane region" description="Helical" evidence="6">
    <location>
        <begin position="161"/>
        <end position="182"/>
    </location>
</feature>
<accession>A0A7M3SV87</accession>
<keyword evidence="3 6" id="KW-0812">Transmembrane</keyword>
<evidence type="ECO:0000256" key="4">
    <source>
        <dbReference type="ARBA" id="ARBA00022989"/>
    </source>
</evidence>
<dbReference type="EMBL" id="BJOU01000001">
    <property type="protein sequence ID" value="GED96561.1"/>
    <property type="molecule type" value="Genomic_DNA"/>
</dbReference>
<dbReference type="GO" id="GO:0005886">
    <property type="term" value="C:plasma membrane"/>
    <property type="evidence" value="ECO:0007669"/>
    <property type="project" value="UniProtKB-SubCell"/>
</dbReference>
<keyword evidence="9" id="KW-1185">Reference proteome</keyword>
<dbReference type="Proteomes" id="UP000444980">
    <property type="component" value="Unassembled WGS sequence"/>
</dbReference>
<keyword evidence="5 6" id="KW-0472">Membrane</keyword>
<dbReference type="RefSeq" id="WP_161926010.1">
    <property type="nucleotide sequence ID" value="NZ_BJOU01000001.1"/>
</dbReference>
<dbReference type="OrthoDB" id="3267562at2"/>
<evidence type="ECO:0000259" key="7">
    <source>
        <dbReference type="Pfam" id="PF00482"/>
    </source>
</evidence>
<comment type="caution">
    <text evidence="8">The sequence shown here is derived from an EMBL/GenBank/DDBJ whole genome shotgun (WGS) entry which is preliminary data.</text>
</comment>
<evidence type="ECO:0000313" key="8">
    <source>
        <dbReference type="EMBL" id="GED96561.1"/>
    </source>
</evidence>
<evidence type="ECO:0000256" key="5">
    <source>
        <dbReference type="ARBA" id="ARBA00023136"/>
    </source>
</evidence>
<evidence type="ECO:0000256" key="2">
    <source>
        <dbReference type="ARBA" id="ARBA00022475"/>
    </source>
</evidence>
<name>A0A7M3SV87_9ACTN</name>
<sequence length="185" mass="18539">MSMALVLAAGWLLALPPGGWPLRRLRPGEAAVPSVAPGETGPFAEAAAYDLFAVCLRSGLSIAGAAAAVAAALPGELAASLGRVADLLVLGTDAGTAWRQAAERGFVELAALVRRTASSGAAFADGLAELAQQRRDSANDDALAHAEQAGVRISGPLGLCFLPAFVCLGIVPVVIGLASSVLGQM</sequence>
<dbReference type="PANTHER" id="PTHR35007:SF3">
    <property type="entry name" value="POSSIBLE CONSERVED ALANINE RICH MEMBRANE PROTEIN"/>
    <property type="match status" value="1"/>
</dbReference>
<dbReference type="AlphaFoldDB" id="A0A7M3SV87"/>
<keyword evidence="4 6" id="KW-1133">Transmembrane helix</keyword>
<evidence type="ECO:0000256" key="6">
    <source>
        <dbReference type="SAM" id="Phobius"/>
    </source>
</evidence>
<dbReference type="Pfam" id="PF00482">
    <property type="entry name" value="T2SSF"/>
    <property type="match status" value="1"/>
</dbReference>
<gene>
    <name evidence="8" type="ORF">nbrc107697_06000</name>
</gene>
<organism evidence="8 9">
    <name type="scientific">Gordonia crocea</name>
    <dbReference type="NCBI Taxonomy" id="589162"/>
    <lineage>
        <taxon>Bacteria</taxon>
        <taxon>Bacillati</taxon>
        <taxon>Actinomycetota</taxon>
        <taxon>Actinomycetes</taxon>
        <taxon>Mycobacteriales</taxon>
        <taxon>Gordoniaceae</taxon>
        <taxon>Gordonia</taxon>
    </lineage>
</organism>
<keyword evidence="2" id="KW-1003">Cell membrane</keyword>
<comment type="subcellular location">
    <subcellularLocation>
        <location evidence="1">Cell membrane</location>
        <topology evidence="1">Multi-pass membrane protein</topology>
    </subcellularLocation>
</comment>
<evidence type="ECO:0000256" key="3">
    <source>
        <dbReference type="ARBA" id="ARBA00022692"/>
    </source>
</evidence>
<protein>
    <submittedName>
        <fullName evidence="8">Type II secretion system protein F</fullName>
    </submittedName>
</protein>
<feature type="domain" description="Type II secretion system protein GspF" evidence="7">
    <location>
        <begin position="49"/>
        <end position="167"/>
    </location>
</feature>
<reference evidence="9" key="1">
    <citation type="submission" date="2019-06" db="EMBL/GenBank/DDBJ databases">
        <title>Gordonia isolated from sludge of a wastewater treatment plant.</title>
        <authorList>
            <person name="Tamura T."/>
            <person name="Aoyama K."/>
            <person name="Kang Y."/>
            <person name="Saito S."/>
            <person name="Akiyama N."/>
            <person name="Yazawa K."/>
            <person name="Gonoi T."/>
            <person name="Mikami Y."/>
        </authorList>
    </citation>
    <scope>NUCLEOTIDE SEQUENCE [LARGE SCALE GENOMIC DNA]</scope>
    <source>
        <strain evidence="9">NBRC 107697</strain>
    </source>
</reference>
<evidence type="ECO:0000313" key="9">
    <source>
        <dbReference type="Proteomes" id="UP000444980"/>
    </source>
</evidence>
<dbReference type="PANTHER" id="PTHR35007">
    <property type="entry name" value="INTEGRAL MEMBRANE PROTEIN-RELATED"/>
    <property type="match status" value="1"/>
</dbReference>
<proteinExistence type="predicted"/>
<dbReference type="InterPro" id="IPR018076">
    <property type="entry name" value="T2SS_GspF_dom"/>
</dbReference>